<feature type="transmembrane region" description="Helical" evidence="1">
    <location>
        <begin position="46"/>
        <end position="67"/>
    </location>
</feature>
<keyword evidence="3" id="KW-1185">Reference proteome</keyword>
<evidence type="ECO:0000313" key="2">
    <source>
        <dbReference type="EMBL" id="QIG42393.1"/>
    </source>
</evidence>
<dbReference type="Proteomes" id="UP000502996">
    <property type="component" value="Chromosome"/>
</dbReference>
<sequence>MGFSRDGVTARRLRSLRSLMVVNAMIGLALVLTSLVYEPAPPHAALRWTSIVAVFVGLGTLIGWTEVSLSRRAPATRAIPGVAVALGLLTCGIAIALAPSYAETLAFPVELVPASAVVVLGVWGLLFTAHPERPEQGRRPRERVVSSRRG</sequence>
<dbReference type="KEGG" id="nano:G5V58_06060"/>
<feature type="transmembrane region" description="Helical" evidence="1">
    <location>
        <begin position="111"/>
        <end position="129"/>
    </location>
</feature>
<dbReference type="AlphaFoldDB" id="A0A6G6WB66"/>
<evidence type="ECO:0000256" key="1">
    <source>
        <dbReference type="SAM" id="Phobius"/>
    </source>
</evidence>
<gene>
    <name evidence="2" type="ORF">G5V58_06060</name>
</gene>
<proteinExistence type="predicted"/>
<protein>
    <submittedName>
        <fullName evidence="2">Uncharacterized protein</fullName>
    </submittedName>
</protein>
<feature type="transmembrane region" description="Helical" evidence="1">
    <location>
        <begin position="21"/>
        <end position="40"/>
    </location>
</feature>
<dbReference type="EMBL" id="CP049257">
    <property type="protein sequence ID" value="QIG42393.1"/>
    <property type="molecule type" value="Genomic_DNA"/>
</dbReference>
<feature type="transmembrane region" description="Helical" evidence="1">
    <location>
        <begin position="79"/>
        <end position="99"/>
    </location>
</feature>
<keyword evidence="1" id="KW-0812">Transmembrane</keyword>
<dbReference type="RefSeq" id="WP_165229828.1">
    <property type="nucleotide sequence ID" value="NZ_CP049257.1"/>
</dbReference>
<keyword evidence="1" id="KW-1133">Transmembrane helix</keyword>
<evidence type="ECO:0000313" key="3">
    <source>
        <dbReference type="Proteomes" id="UP000502996"/>
    </source>
</evidence>
<reference evidence="2 3" key="1">
    <citation type="submission" date="2020-02" db="EMBL/GenBank/DDBJ databases">
        <title>Full genome sequence of Nocardioides sp. R-3366.</title>
        <authorList>
            <person name="Im W.-T."/>
        </authorList>
    </citation>
    <scope>NUCLEOTIDE SEQUENCE [LARGE SCALE GENOMIC DNA]</scope>
    <source>
        <strain evidence="2 3">R-3366</strain>
    </source>
</reference>
<keyword evidence="1" id="KW-0472">Membrane</keyword>
<name>A0A6G6WB66_9ACTN</name>
<organism evidence="2 3">
    <name type="scientific">Nocardioides anomalus</name>
    <dbReference type="NCBI Taxonomy" id="2712223"/>
    <lineage>
        <taxon>Bacteria</taxon>
        <taxon>Bacillati</taxon>
        <taxon>Actinomycetota</taxon>
        <taxon>Actinomycetes</taxon>
        <taxon>Propionibacteriales</taxon>
        <taxon>Nocardioidaceae</taxon>
        <taxon>Nocardioides</taxon>
    </lineage>
</organism>
<accession>A0A6G6WB66</accession>